<evidence type="ECO:0000313" key="9">
    <source>
        <dbReference type="Proteomes" id="UP000182057"/>
    </source>
</evidence>
<comment type="subcellular location">
    <subcellularLocation>
        <location evidence="1">Cell outer membrane</location>
    </subcellularLocation>
</comment>
<evidence type="ECO:0000259" key="7">
    <source>
        <dbReference type="Pfam" id="PF14322"/>
    </source>
</evidence>
<name>A0A1D3UJ54_TANFO</name>
<feature type="domain" description="RagB/SusD" evidence="6">
    <location>
        <begin position="291"/>
        <end position="595"/>
    </location>
</feature>
<proteinExistence type="inferred from homology"/>
<dbReference type="GO" id="GO:0009279">
    <property type="term" value="C:cell outer membrane"/>
    <property type="evidence" value="ECO:0007669"/>
    <property type="project" value="UniProtKB-SubCell"/>
</dbReference>
<dbReference type="InterPro" id="IPR033985">
    <property type="entry name" value="SusD-like_N"/>
</dbReference>
<evidence type="ECO:0000256" key="2">
    <source>
        <dbReference type="ARBA" id="ARBA00006275"/>
    </source>
</evidence>
<protein>
    <submittedName>
        <fullName evidence="8">SusD family protein</fullName>
    </submittedName>
</protein>
<evidence type="ECO:0000256" key="4">
    <source>
        <dbReference type="ARBA" id="ARBA00023136"/>
    </source>
</evidence>
<gene>
    <name evidence="8" type="ORF">TFUB20_00939</name>
</gene>
<dbReference type="Gene3D" id="1.25.40.390">
    <property type="match status" value="1"/>
</dbReference>
<dbReference type="InterPro" id="IPR011990">
    <property type="entry name" value="TPR-like_helical_dom_sf"/>
</dbReference>
<comment type="similarity">
    <text evidence="2">Belongs to the SusD family.</text>
</comment>
<dbReference type="AlphaFoldDB" id="A0A1D3UJ54"/>
<evidence type="ECO:0000256" key="1">
    <source>
        <dbReference type="ARBA" id="ARBA00004442"/>
    </source>
</evidence>
<dbReference type="Pfam" id="PF07980">
    <property type="entry name" value="SusD_RagB"/>
    <property type="match status" value="1"/>
</dbReference>
<reference evidence="8 9" key="1">
    <citation type="submission" date="2016-09" db="EMBL/GenBank/DDBJ databases">
        <authorList>
            <person name="Capua I."/>
            <person name="De Benedictis P."/>
            <person name="Joannis T."/>
            <person name="Lombin L.H."/>
            <person name="Cattoli G."/>
        </authorList>
    </citation>
    <scope>NUCLEOTIDE SEQUENCE [LARGE SCALE GENOMIC DNA]</scope>
    <source>
        <strain evidence="8 9">UB20</strain>
    </source>
</reference>
<keyword evidence="3" id="KW-0732">Signal</keyword>
<keyword evidence="5" id="KW-0998">Cell outer membrane</keyword>
<accession>A0A1D3UJ54</accession>
<dbReference type="Proteomes" id="UP000182057">
    <property type="component" value="Unassembled WGS sequence"/>
</dbReference>
<evidence type="ECO:0000259" key="6">
    <source>
        <dbReference type="Pfam" id="PF07980"/>
    </source>
</evidence>
<feature type="domain" description="SusD-like N-terminal" evidence="7">
    <location>
        <begin position="101"/>
        <end position="211"/>
    </location>
</feature>
<organism evidence="8 9">
    <name type="scientific">Tannerella forsythia</name>
    <name type="common">Bacteroides forsythus</name>
    <dbReference type="NCBI Taxonomy" id="28112"/>
    <lineage>
        <taxon>Bacteria</taxon>
        <taxon>Pseudomonadati</taxon>
        <taxon>Bacteroidota</taxon>
        <taxon>Bacteroidia</taxon>
        <taxon>Bacteroidales</taxon>
        <taxon>Tannerellaceae</taxon>
        <taxon>Tannerella</taxon>
    </lineage>
</organism>
<sequence length="595" mass="67077">MKKIHYIPVLISFGIAITLSGCFDLDKYPEGMLSSANALSSSSEMQKYLNQFYESGVKIHPGGLGAGGIAFGDMCSDNMVGASPQVRLSGLMTLSNASNLSNYNHIRNLNFMLANAGNNKEESAEKRQCLGEAYYFRAWYYFQLVRDYGDVAWVEDMLEMSEANVPRNSRLVVVDHILADLNQAIAHLSEQNSNATMRVHRDVARALKSEIALFEATWQKYHKAKNDAFYSKEVTDDKIKNYFEQARDAAKAIIDRGVWAIYSTGDKPYQNLFVILDLSANREVLWWKKYNAAENIGHSVTRYINEGGGQTGISRSLIDDYLTAEGKIFTASERAVAQKTYGNELSPSVRDPRLSQTVCTPGTQMKPDGLIYQFPPLHVTTYHQNTTGYSLLKFNEYNTSYAASVTGEHKAQAPAIQRRYAEVLLMYAEALAELDGAANEHLIKAALKPLRDRVKMPEIDFDREYNTDPAYPFHHLNKYIQVVRRERRIELACEGLRFDDILRWAAADELIVGKRPSGALFTGSTLQEQNTSNGYYKGVLVPGKNIQINDQGYIDPYKVILPAGFGFKTNRDYLLPIQERMISLTEGLWKQNPGW</sequence>
<evidence type="ECO:0000256" key="5">
    <source>
        <dbReference type="ARBA" id="ARBA00023237"/>
    </source>
</evidence>
<dbReference type="EMBL" id="FMMM01000033">
    <property type="protein sequence ID" value="SCQ20157.1"/>
    <property type="molecule type" value="Genomic_DNA"/>
</dbReference>
<dbReference type="PROSITE" id="PS51257">
    <property type="entry name" value="PROKAR_LIPOPROTEIN"/>
    <property type="match status" value="1"/>
</dbReference>
<evidence type="ECO:0000313" key="8">
    <source>
        <dbReference type="EMBL" id="SCQ20157.1"/>
    </source>
</evidence>
<dbReference type="InterPro" id="IPR012944">
    <property type="entry name" value="SusD_RagB_dom"/>
</dbReference>
<dbReference type="SUPFAM" id="SSF48452">
    <property type="entry name" value="TPR-like"/>
    <property type="match status" value="1"/>
</dbReference>
<evidence type="ECO:0000256" key="3">
    <source>
        <dbReference type="ARBA" id="ARBA00022729"/>
    </source>
</evidence>
<keyword evidence="4" id="KW-0472">Membrane</keyword>
<dbReference type="Pfam" id="PF14322">
    <property type="entry name" value="SusD-like_3"/>
    <property type="match status" value="1"/>
</dbReference>
<dbReference type="OrthoDB" id="1031584at2"/>
<dbReference type="RefSeq" id="WP_074449649.1">
    <property type="nucleotide sequence ID" value="NZ_FMMM01000033.1"/>
</dbReference>